<sequence>MTAKRSISVPDDVAAWLDQQDNVSAAVTDVVRAHIHAERTDEILRAAGFDITEAGKRRWRDRLREPIPADALTEARRMLGRPGAAGEAA</sequence>
<accession>A0A8J3R6A4</accession>
<dbReference type="AlphaFoldDB" id="A0A8J3R6A4"/>
<dbReference type="EMBL" id="BONZ01000106">
    <property type="protein sequence ID" value="GIH20811.1"/>
    <property type="molecule type" value="Genomic_DNA"/>
</dbReference>
<reference evidence="1" key="1">
    <citation type="submission" date="2021-01" db="EMBL/GenBank/DDBJ databases">
        <title>Whole genome shotgun sequence of Rugosimonospora africana NBRC 104875.</title>
        <authorList>
            <person name="Komaki H."/>
            <person name="Tamura T."/>
        </authorList>
    </citation>
    <scope>NUCLEOTIDE SEQUENCE</scope>
    <source>
        <strain evidence="1">NBRC 104875</strain>
    </source>
</reference>
<dbReference type="RefSeq" id="WP_203924228.1">
    <property type="nucleotide sequence ID" value="NZ_BONZ01000106.1"/>
</dbReference>
<protein>
    <submittedName>
        <fullName evidence="1">Uncharacterized protein</fullName>
    </submittedName>
</protein>
<gene>
    <name evidence="1" type="ORF">Raf01_89830</name>
</gene>
<organism evidence="1 2">
    <name type="scientific">Rugosimonospora africana</name>
    <dbReference type="NCBI Taxonomy" id="556532"/>
    <lineage>
        <taxon>Bacteria</taxon>
        <taxon>Bacillati</taxon>
        <taxon>Actinomycetota</taxon>
        <taxon>Actinomycetes</taxon>
        <taxon>Micromonosporales</taxon>
        <taxon>Micromonosporaceae</taxon>
        <taxon>Rugosimonospora</taxon>
    </lineage>
</organism>
<comment type="caution">
    <text evidence="1">The sequence shown here is derived from an EMBL/GenBank/DDBJ whole genome shotgun (WGS) entry which is preliminary data.</text>
</comment>
<evidence type="ECO:0000313" key="2">
    <source>
        <dbReference type="Proteomes" id="UP000642748"/>
    </source>
</evidence>
<name>A0A8J3R6A4_9ACTN</name>
<keyword evidence="2" id="KW-1185">Reference proteome</keyword>
<proteinExistence type="predicted"/>
<evidence type="ECO:0000313" key="1">
    <source>
        <dbReference type="EMBL" id="GIH20811.1"/>
    </source>
</evidence>
<dbReference type="Proteomes" id="UP000642748">
    <property type="component" value="Unassembled WGS sequence"/>
</dbReference>